<protein>
    <submittedName>
        <fullName evidence="3">T9SS type A sorting domain-containing protein</fullName>
    </submittedName>
</protein>
<dbReference type="RefSeq" id="WP_222581530.1">
    <property type="nucleotide sequence ID" value="NZ_JAHVHU010000021.1"/>
</dbReference>
<sequence length="691" mass="79023">MEMNFYAPFFTTLSLIFLLGSPLQAEEAPWGPKIIKLGDVTISCEAYEKYYRDIVEDAAKNNSPKWNAAAKSRLDEAFGTYKTGWIRNSTYIIDKYGKKLPTHHPVKDIECVTKYKSGSYTTQGHGSGYNDWDQKGYHYTEKKHVTDKVRLGYVDDCKIMVTQDIWPELGKCGTGTIIRNFSIGVWCGNRDYTLKLTQKIHVVPSCSFSKKMLNIPDVQWMCAPIKYEDNNHVKLADYIKPVTLYGGWESSCHSSKVYVSYYDKVYTMIQEHRKYVVIRTWVFSDQCTGKKIEAEQKIMVDGLCRDDEPDKPDKPDKPDEPDPPANDTVQYKELLTLDDIFISYESYQNTYQDVVELALENYRKGNVALSSELLNAVFGRYQIKADTVNIDSLTVYTMDCNDGNPIDTTFMLSNGVIQSDCPENLKITQKLREEYTECGAKGLLRQFIVESQCDTVVMTDTFTQRIVFSPTCALTADVFDVPVDTLLCGTLEKDENNRITLPVNDQPIYLGDSTRQFEVDYKFFVSYSSEDPYRTDVSRVWTFTDTCHEETTMLTQNLILMDTCGAELVQGYSRAIVQTVAKENIEWGISDEVREKINSEEIQVSQSELNAYPNPFTHNLQLNLDLQQKGPVEIRVLNSQGAFLSRHHFDLEIGKQRIDLSGDIFNVSGMYILQVISGDRMDHIRVIYQSN</sequence>
<comment type="caution">
    <text evidence="3">The sequence shown here is derived from an EMBL/GenBank/DDBJ whole genome shotgun (WGS) entry which is preliminary data.</text>
</comment>
<dbReference type="InterPro" id="IPR026444">
    <property type="entry name" value="Secre_tail"/>
</dbReference>
<accession>A0A953HQN1</accession>
<feature type="chain" id="PRO_5036845811" evidence="2">
    <location>
        <begin position="26"/>
        <end position="691"/>
    </location>
</feature>
<reference evidence="3" key="1">
    <citation type="submission" date="2021-06" db="EMBL/GenBank/DDBJ databases">
        <title>44 bacteria genomes isolated from Dapeng, Shenzhen.</title>
        <authorList>
            <person name="Zheng W."/>
            <person name="Yu S."/>
            <person name="Huang Y."/>
        </authorList>
    </citation>
    <scope>NUCLEOTIDE SEQUENCE</scope>
    <source>
        <strain evidence="3">DP5N28-2</strain>
    </source>
</reference>
<dbReference type="Proteomes" id="UP000753961">
    <property type="component" value="Unassembled WGS sequence"/>
</dbReference>
<name>A0A953HQN1_9BACT</name>
<gene>
    <name evidence="3" type="ORF">KUV50_17710</name>
</gene>
<proteinExistence type="predicted"/>
<feature type="compositionally biased region" description="Basic and acidic residues" evidence="1">
    <location>
        <begin position="303"/>
        <end position="320"/>
    </location>
</feature>
<dbReference type="EMBL" id="JAHVHU010000021">
    <property type="protein sequence ID" value="MBY5959992.1"/>
    <property type="molecule type" value="Genomic_DNA"/>
</dbReference>
<evidence type="ECO:0000256" key="1">
    <source>
        <dbReference type="SAM" id="MobiDB-lite"/>
    </source>
</evidence>
<organism evidence="3 4">
    <name type="scientific">Membranihabitans marinus</name>
    <dbReference type="NCBI Taxonomy" id="1227546"/>
    <lineage>
        <taxon>Bacteria</taxon>
        <taxon>Pseudomonadati</taxon>
        <taxon>Bacteroidota</taxon>
        <taxon>Saprospiria</taxon>
        <taxon>Saprospirales</taxon>
        <taxon>Saprospiraceae</taxon>
        <taxon>Membranihabitans</taxon>
    </lineage>
</organism>
<keyword evidence="2" id="KW-0732">Signal</keyword>
<feature type="signal peptide" evidence="2">
    <location>
        <begin position="1"/>
        <end position="25"/>
    </location>
</feature>
<keyword evidence="4" id="KW-1185">Reference proteome</keyword>
<evidence type="ECO:0000313" key="4">
    <source>
        <dbReference type="Proteomes" id="UP000753961"/>
    </source>
</evidence>
<dbReference type="AlphaFoldDB" id="A0A953HQN1"/>
<feature type="region of interest" description="Disordered" evidence="1">
    <location>
        <begin position="303"/>
        <end position="327"/>
    </location>
</feature>
<dbReference type="NCBIfam" id="TIGR04183">
    <property type="entry name" value="Por_Secre_tail"/>
    <property type="match status" value="1"/>
</dbReference>
<evidence type="ECO:0000256" key="2">
    <source>
        <dbReference type="SAM" id="SignalP"/>
    </source>
</evidence>
<evidence type="ECO:0000313" key="3">
    <source>
        <dbReference type="EMBL" id="MBY5959992.1"/>
    </source>
</evidence>